<evidence type="ECO:0000256" key="1">
    <source>
        <dbReference type="ARBA" id="ARBA00007198"/>
    </source>
</evidence>
<dbReference type="RefSeq" id="WP_330107359.1">
    <property type="nucleotide sequence ID" value="NZ_JAZDQT010000001.1"/>
</dbReference>
<keyword evidence="5" id="KW-1185">Reference proteome</keyword>
<reference evidence="4 5" key="1">
    <citation type="submission" date="2024-01" db="EMBL/GenBank/DDBJ databases">
        <title>Pedobacter sp. nov., isolated from fresh soil.</title>
        <authorList>
            <person name="Le N.T.T."/>
        </authorList>
    </citation>
    <scope>NUCLEOTIDE SEQUENCE [LARGE SCALE GENOMIC DNA]</scope>
    <source>
        <strain evidence="4 5">KR3-3</strain>
    </source>
</reference>
<dbReference type="InterPro" id="IPR006659">
    <property type="entry name" value="Arsenate_reductase"/>
</dbReference>
<comment type="caution">
    <text evidence="4">The sequence shown here is derived from an EMBL/GenBank/DDBJ whole genome shotgun (WGS) entry which is preliminary data.</text>
</comment>
<protein>
    <submittedName>
        <fullName evidence="4">Arsenate reductase (Glutaredoxin)</fullName>
        <ecNumber evidence="4">1.20.4.1</ecNumber>
    </submittedName>
</protein>
<evidence type="ECO:0000313" key="4">
    <source>
        <dbReference type="EMBL" id="MEE1945005.1"/>
    </source>
</evidence>
<evidence type="ECO:0000256" key="2">
    <source>
        <dbReference type="ARBA" id="ARBA00023002"/>
    </source>
</evidence>
<dbReference type="InterPro" id="IPR006660">
    <property type="entry name" value="Arsenate_reductase-like"/>
</dbReference>
<keyword evidence="2 4" id="KW-0560">Oxidoreductase</keyword>
<dbReference type="Proteomes" id="UP001336835">
    <property type="component" value="Unassembled WGS sequence"/>
</dbReference>
<dbReference type="PANTHER" id="PTHR30041:SF4">
    <property type="entry name" value="ARSENATE REDUCTASE"/>
    <property type="match status" value="1"/>
</dbReference>
<dbReference type="EMBL" id="JAZDQT010000001">
    <property type="protein sequence ID" value="MEE1945005.1"/>
    <property type="molecule type" value="Genomic_DNA"/>
</dbReference>
<gene>
    <name evidence="4" type="primary">arsC</name>
    <name evidence="4" type="ORF">VRU48_07800</name>
</gene>
<evidence type="ECO:0000256" key="3">
    <source>
        <dbReference type="PROSITE-ProRule" id="PRU01282"/>
    </source>
</evidence>
<dbReference type="PANTHER" id="PTHR30041">
    <property type="entry name" value="ARSENATE REDUCTASE"/>
    <property type="match status" value="1"/>
</dbReference>
<dbReference type="InterPro" id="IPR036249">
    <property type="entry name" value="Thioredoxin-like_sf"/>
</dbReference>
<dbReference type="Gene3D" id="3.40.30.10">
    <property type="entry name" value="Glutaredoxin"/>
    <property type="match status" value="1"/>
</dbReference>
<sequence length="113" mass="12822">MITIYHNNSCSKSNAALKALTQCGEPFEIIEYLKDTPSLEELREIIAKLGCKPHDLIRVNEAVYLEKYKGQNLSDEEWLQAMHDNPILIQRPIIVNQDKAVIARSEDSIKAAL</sequence>
<accession>A0ABU7I6A2</accession>
<dbReference type="GO" id="GO:0008794">
    <property type="term" value="F:arsenate reductase (glutaredoxin) activity"/>
    <property type="evidence" value="ECO:0007669"/>
    <property type="project" value="UniProtKB-EC"/>
</dbReference>
<dbReference type="EC" id="1.20.4.1" evidence="4"/>
<evidence type="ECO:0000313" key="5">
    <source>
        <dbReference type="Proteomes" id="UP001336835"/>
    </source>
</evidence>
<name>A0ABU7I6A2_9SPHI</name>
<dbReference type="Pfam" id="PF03960">
    <property type="entry name" value="ArsC"/>
    <property type="match status" value="1"/>
</dbReference>
<comment type="similarity">
    <text evidence="1 3">Belongs to the ArsC family.</text>
</comment>
<organism evidence="4 5">
    <name type="scientific">Pedobacter albus</name>
    <dbReference type="NCBI Taxonomy" id="3113905"/>
    <lineage>
        <taxon>Bacteria</taxon>
        <taxon>Pseudomonadati</taxon>
        <taxon>Bacteroidota</taxon>
        <taxon>Sphingobacteriia</taxon>
        <taxon>Sphingobacteriales</taxon>
        <taxon>Sphingobacteriaceae</taxon>
        <taxon>Pedobacter</taxon>
    </lineage>
</organism>
<dbReference type="PROSITE" id="PS51353">
    <property type="entry name" value="ARSC"/>
    <property type="match status" value="1"/>
</dbReference>
<proteinExistence type="inferred from homology"/>
<dbReference type="SUPFAM" id="SSF52833">
    <property type="entry name" value="Thioredoxin-like"/>
    <property type="match status" value="1"/>
</dbReference>
<dbReference type="NCBIfam" id="TIGR00014">
    <property type="entry name" value="arsC"/>
    <property type="match status" value="1"/>
</dbReference>
<dbReference type="CDD" id="cd03034">
    <property type="entry name" value="ArsC_ArsC"/>
    <property type="match status" value="1"/>
</dbReference>